<dbReference type="InterPro" id="IPR019283">
    <property type="entry name" value="DUF2330"/>
</dbReference>
<keyword evidence="1" id="KW-0812">Transmembrane</keyword>
<dbReference type="AlphaFoldDB" id="A0A147KMR3"/>
<gene>
    <name evidence="3" type="ORF">AC529_00325</name>
</gene>
<evidence type="ECO:0008006" key="5">
    <source>
        <dbReference type="Google" id="ProtNLM"/>
    </source>
</evidence>
<keyword evidence="1" id="KW-0472">Membrane</keyword>
<evidence type="ECO:0000313" key="3">
    <source>
        <dbReference type="EMBL" id="KUP98604.1"/>
    </source>
</evidence>
<dbReference type="OrthoDB" id="275368at2"/>
<feature type="chain" id="PRO_5007549960" description="DUF2330 domain-containing protein" evidence="2">
    <location>
        <begin position="30"/>
        <end position="357"/>
    </location>
</feature>
<organism evidence="3 4">
    <name type="scientific">Thermobifida cellulosilytica TB100</name>
    <dbReference type="NCBI Taxonomy" id="665004"/>
    <lineage>
        <taxon>Bacteria</taxon>
        <taxon>Bacillati</taxon>
        <taxon>Actinomycetota</taxon>
        <taxon>Actinomycetes</taxon>
        <taxon>Streptosporangiales</taxon>
        <taxon>Nocardiopsidaceae</taxon>
        <taxon>Thermobifida</taxon>
    </lineage>
</organism>
<evidence type="ECO:0000313" key="4">
    <source>
        <dbReference type="Proteomes" id="UP000074382"/>
    </source>
</evidence>
<protein>
    <recommendedName>
        <fullName evidence="5">DUF2330 domain-containing protein</fullName>
    </recommendedName>
</protein>
<comment type="caution">
    <text evidence="3">The sequence shown here is derived from an EMBL/GenBank/DDBJ whole genome shotgun (WGS) entry which is preliminary data.</text>
</comment>
<keyword evidence="2" id="KW-0732">Signal</keyword>
<dbReference type="EMBL" id="LGEM01000003">
    <property type="protein sequence ID" value="KUP98604.1"/>
    <property type="molecule type" value="Genomic_DNA"/>
</dbReference>
<dbReference type="PATRIC" id="fig|665004.4.peg.1902"/>
<dbReference type="STRING" id="665004.AC529_00325"/>
<sequence>MRATVRRGTAVVAATVLALGAGWAHPSWACGCGAAVGDVDVHGESTVVHFADGVQTVVLRLDAESAQSSAALLLPTPAPAEVALGEAEMFDELAALSRPRVEYVDQWWPEQWYEAGEETAGAPPGGVAVLDRVELGPFDAATLAADDAAALHDWLDGNGFTMPDDLAEALRPYVEEGWYYVAVRLDAGEEALSGALAPVEVVFPAAEPVYPMRLTALAEHGQYARLYLLADHRMERADGVPVPSRVRFAGPLAADGVESARLRDLIGPDGAFLTALDHDIPSPEALTGDFVFRPAAADAPYQEVVRLERPVYVMGVAAGPFTAALGVLAVLAAAGLATGLVRRARRLPARGSGPRGR</sequence>
<accession>A0A147KMR3</accession>
<name>A0A147KMR3_THECS</name>
<keyword evidence="4" id="KW-1185">Reference proteome</keyword>
<dbReference type="PROSITE" id="PS51257">
    <property type="entry name" value="PROKAR_LIPOPROTEIN"/>
    <property type="match status" value="1"/>
</dbReference>
<evidence type="ECO:0000256" key="1">
    <source>
        <dbReference type="SAM" id="Phobius"/>
    </source>
</evidence>
<proteinExistence type="predicted"/>
<dbReference type="Pfam" id="PF10092">
    <property type="entry name" value="DUF2330"/>
    <property type="match status" value="1"/>
</dbReference>
<dbReference type="RefSeq" id="WP_068755402.1">
    <property type="nucleotide sequence ID" value="NZ_KQ950181.1"/>
</dbReference>
<feature type="signal peptide" evidence="2">
    <location>
        <begin position="1"/>
        <end position="29"/>
    </location>
</feature>
<dbReference type="Proteomes" id="UP000074382">
    <property type="component" value="Unassembled WGS sequence"/>
</dbReference>
<reference evidence="4" key="1">
    <citation type="journal article" date="2017" name="Acta Aliment.">
        <title>Plant polysaccharide degrading enzyme system of Thermpbifida cellulosilytica TB100 revealed by de novo genome project data.</title>
        <authorList>
            <person name="Toth A."/>
            <person name="Baka E."/>
            <person name="Luzics S."/>
            <person name="Bata-Vidacs I."/>
            <person name="Nagy I."/>
            <person name="Balint B."/>
            <person name="Herceg R."/>
            <person name="Olasz F."/>
            <person name="Wilk T."/>
            <person name="Nagy T."/>
            <person name="Kriszt B."/>
            <person name="Nagy I."/>
            <person name="Kukolya J."/>
        </authorList>
    </citation>
    <scope>NUCLEOTIDE SEQUENCE [LARGE SCALE GENOMIC DNA]</scope>
    <source>
        <strain evidence="4">TB100</strain>
    </source>
</reference>
<keyword evidence="1" id="KW-1133">Transmembrane helix</keyword>
<evidence type="ECO:0000256" key="2">
    <source>
        <dbReference type="SAM" id="SignalP"/>
    </source>
</evidence>
<feature type="transmembrane region" description="Helical" evidence="1">
    <location>
        <begin position="311"/>
        <end position="341"/>
    </location>
</feature>